<evidence type="ECO:0000256" key="4">
    <source>
        <dbReference type="ARBA" id="ARBA00022989"/>
    </source>
</evidence>
<evidence type="ECO:0000313" key="8">
    <source>
        <dbReference type="Proteomes" id="UP001181622"/>
    </source>
</evidence>
<evidence type="ECO:0000256" key="1">
    <source>
        <dbReference type="ARBA" id="ARBA00004141"/>
    </source>
</evidence>
<dbReference type="InterPro" id="IPR002523">
    <property type="entry name" value="MgTranspt_CorA/ZnTranspt_ZntB"/>
</dbReference>
<evidence type="ECO:0000256" key="3">
    <source>
        <dbReference type="ARBA" id="ARBA00022692"/>
    </source>
</evidence>
<dbReference type="PANTHER" id="PTHR47685:SF1">
    <property type="entry name" value="MAGNESIUM TRANSPORT PROTEIN CORA"/>
    <property type="match status" value="1"/>
</dbReference>
<dbReference type="EMBL" id="JADBEO010000036">
    <property type="protein sequence ID" value="MDR4307929.1"/>
    <property type="molecule type" value="Genomic_DNA"/>
</dbReference>
<feature type="transmembrane region" description="Helical" evidence="6">
    <location>
        <begin position="301"/>
        <end position="321"/>
    </location>
</feature>
<feature type="transmembrane region" description="Helical" evidence="6">
    <location>
        <begin position="269"/>
        <end position="289"/>
    </location>
</feature>
<evidence type="ECO:0000256" key="5">
    <source>
        <dbReference type="ARBA" id="ARBA00023136"/>
    </source>
</evidence>
<dbReference type="PANTHER" id="PTHR47685">
    <property type="entry name" value="MAGNESIUM TRANSPORT PROTEIN CORA"/>
    <property type="match status" value="1"/>
</dbReference>
<dbReference type="SUPFAM" id="SSF144083">
    <property type="entry name" value="Magnesium transport protein CorA, transmembrane region"/>
    <property type="match status" value="1"/>
</dbReference>
<comment type="subcellular location">
    <subcellularLocation>
        <location evidence="1">Membrane</location>
        <topology evidence="1">Multi-pass membrane protein</topology>
    </subcellularLocation>
</comment>
<accession>A0ABU1DIL5</accession>
<keyword evidence="8" id="KW-1185">Reference proteome</keyword>
<dbReference type="RefSeq" id="WP_309393248.1">
    <property type="nucleotide sequence ID" value="NZ_JADBEO010000036.1"/>
</dbReference>
<protein>
    <submittedName>
        <fullName evidence="7">Magnesium transporter CorA family protein</fullName>
    </submittedName>
</protein>
<reference evidence="7" key="1">
    <citation type="submission" date="2020-10" db="EMBL/GenBank/DDBJ databases">
        <authorList>
            <person name="Abbas A."/>
            <person name="Razzaq R."/>
            <person name="Waqas M."/>
            <person name="Abbas N."/>
            <person name="Nielsen T.K."/>
            <person name="Hansen L.H."/>
            <person name="Hussain S."/>
            <person name="Shahid M."/>
        </authorList>
    </citation>
    <scope>NUCLEOTIDE SEQUENCE</scope>
    <source>
        <strain evidence="7">S14</strain>
    </source>
</reference>
<dbReference type="Gene3D" id="3.30.460.20">
    <property type="entry name" value="CorA soluble domain-like"/>
    <property type="match status" value="1"/>
</dbReference>
<keyword evidence="5 6" id="KW-0472">Membrane</keyword>
<sequence length="327" mass="36324">MLIAYAARGGSLEKIDAPIDAPLPDDVVWVDLLKPTPEEDAFVERAIGASVPTREEMVEIEPSSRLYAEGAGRYMTALLLCVADHPTPRLAPVTFILTTRALVTVRYDSPKPFEWFAARACKSQTGTPFGLAPEGLLLGLFDAVIDRVADILEQVGEEVDSLSQTIFRRAGANAYRKPYQDLMKRIGAKGDLNSKARESLVTLQRVLLYFSAEINGAKPSKDAVKQIKPMQRDVSSLVEHANFLNDKITFLLDAMLGLVGLAQNDIVKLFSVMAVVFMPPTLVASIYGMNFEHMPELGWRFGYPYALGLMILSAILPYVIFKWRRWL</sequence>
<evidence type="ECO:0000256" key="2">
    <source>
        <dbReference type="ARBA" id="ARBA00009765"/>
    </source>
</evidence>
<evidence type="ECO:0000256" key="6">
    <source>
        <dbReference type="SAM" id="Phobius"/>
    </source>
</evidence>
<evidence type="ECO:0000313" key="7">
    <source>
        <dbReference type="EMBL" id="MDR4307929.1"/>
    </source>
</evidence>
<dbReference type="SUPFAM" id="SSF143865">
    <property type="entry name" value="CorA soluble domain-like"/>
    <property type="match status" value="1"/>
</dbReference>
<dbReference type="Pfam" id="PF01544">
    <property type="entry name" value="CorA"/>
    <property type="match status" value="1"/>
</dbReference>
<keyword evidence="3 6" id="KW-0812">Transmembrane</keyword>
<dbReference type="InterPro" id="IPR050829">
    <property type="entry name" value="CorA_MIT"/>
</dbReference>
<gene>
    <name evidence="7" type="ORF">IHQ68_15005</name>
</gene>
<organism evidence="7 8">
    <name type="scientific">Chelatococcus sambhunathii</name>
    <dbReference type="NCBI Taxonomy" id="363953"/>
    <lineage>
        <taxon>Bacteria</taxon>
        <taxon>Pseudomonadati</taxon>
        <taxon>Pseudomonadota</taxon>
        <taxon>Alphaproteobacteria</taxon>
        <taxon>Hyphomicrobiales</taxon>
        <taxon>Chelatococcaceae</taxon>
        <taxon>Chelatococcus</taxon>
    </lineage>
</organism>
<dbReference type="InterPro" id="IPR045863">
    <property type="entry name" value="CorA_TM1_TM2"/>
</dbReference>
<dbReference type="InterPro" id="IPR045861">
    <property type="entry name" value="CorA_cytoplasmic_dom"/>
</dbReference>
<comment type="similarity">
    <text evidence="2">Belongs to the CorA metal ion transporter (MIT) (TC 1.A.35) family.</text>
</comment>
<name>A0ABU1DIL5_9HYPH</name>
<keyword evidence="4 6" id="KW-1133">Transmembrane helix</keyword>
<dbReference type="Gene3D" id="1.20.58.340">
    <property type="entry name" value="Magnesium transport protein CorA, transmembrane region"/>
    <property type="match status" value="2"/>
</dbReference>
<dbReference type="CDD" id="cd12837">
    <property type="entry name" value="EcCorA-like_u1"/>
    <property type="match status" value="1"/>
</dbReference>
<dbReference type="Proteomes" id="UP001181622">
    <property type="component" value="Unassembled WGS sequence"/>
</dbReference>
<comment type="caution">
    <text evidence="7">The sequence shown here is derived from an EMBL/GenBank/DDBJ whole genome shotgun (WGS) entry which is preliminary data.</text>
</comment>
<proteinExistence type="inferred from homology"/>